<sequence>DIKKSEFAVTRMKFLGLIISIEGIQKDPEKVTALVPTSVKSLQFFLEFCNFYRAFLRDYRRII</sequence>
<organism evidence="1 2">
    <name type="scientific">Zopfia rhizophila CBS 207.26</name>
    <dbReference type="NCBI Taxonomy" id="1314779"/>
    <lineage>
        <taxon>Eukaryota</taxon>
        <taxon>Fungi</taxon>
        <taxon>Dikarya</taxon>
        <taxon>Ascomycota</taxon>
        <taxon>Pezizomycotina</taxon>
        <taxon>Dothideomycetes</taxon>
        <taxon>Dothideomycetes incertae sedis</taxon>
        <taxon>Zopfiaceae</taxon>
        <taxon>Zopfia</taxon>
    </lineage>
</organism>
<proteinExistence type="predicted"/>
<evidence type="ECO:0000313" key="2">
    <source>
        <dbReference type="Proteomes" id="UP000800200"/>
    </source>
</evidence>
<dbReference type="InterPro" id="IPR043128">
    <property type="entry name" value="Rev_trsase/Diguanyl_cyclase"/>
</dbReference>
<dbReference type="AlphaFoldDB" id="A0A6A6EUF5"/>
<dbReference type="Gene3D" id="3.30.70.270">
    <property type="match status" value="1"/>
</dbReference>
<protein>
    <submittedName>
        <fullName evidence="1">Uncharacterized protein</fullName>
    </submittedName>
</protein>
<dbReference type="OrthoDB" id="5588148at2759"/>
<accession>A0A6A6EUF5</accession>
<keyword evidence="2" id="KW-1185">Reference proteome</keyword>
<name>A0A6A6EUF5_9PEZI</name>
<gene>
    <name evidence="1" type="ORF">K469DRAFT_547928</name>
</gene>
<evidence type="ECO:0000313" key="1">
    <source>
        <dbReference type="EMBL" id="KAF2194378.1"/>
    </source>
</evidence>
<feature type="non-terminal residue" evidence="1">
    <location>
        <position position="1"/>
    </location>
</feature>
<dbReference type="InterPro" id="IPR043502">
    <property type="entry name" value="DNA/RNA_pol_sf"/>
</dbReference>
<reference evidence="1" key="1">
    <citation type="journal article" date="2020" name="Stud. Mycol.">
        <title>101 Dothideomycetes genomes: a test case for predicting lifestyles and emergence of pathogens.</title>
        <authorList>
            <person name="Haridas S."/>
            <person name="Albert R."/>
            <person name="Binder M."/>
            <person name="Bloem J."/>
            <person name="Labutti K."/>
            <person name="Salamov A."/>
            <person name="Andreopoulos B."/>
            <person name="Baker S."/>
            <person name="Barry K."/>
            <person name="Bills G."/>
            <person name="Bluhm B."/>
            <person name="Cannon C."/>
            <person name="Castanera R."/>
            <person name="Culley D."/>
            <person name="Daum C."/>
            <person name="Ezra D."/>
            <person name="Gonzalez J."/>
            <person name="Henrissat B."/>
            <person name="Kuo A."/>
            <person name="Liang C."/>
            <person name="Lipzen A."/>
            <person name="Lutzoni F."/>
            <person name="Magnuson J."/>
            <person name="Mondo S."/>
            <person name="Nolan M."/>
            <person name="Ohm R."/>
            <person name="Pangilinan J."/>
            <person name="Park H.-J."/>
            <person name="Ramirez L."/>
            <person name="Alfaro M."/>
            <person name="Sun H."/>
            <person name="Tritt A."/>
            <person name="Yoshinaga Y."/>
            <person name="Zwiers L.-H."/>
            <person name="Turgeon B."/>
            <person name="Goodwin S."/>
            <person name="Spatafora J."/>
            <person name="Crous P."/>
            <person name="Grigoriev I."/>
        </authorList>
    </citation>
    <scope>NUCLEOTIDE SEQUENCE</scope>
    <source>
        <strain evidence="1">CBS 207.26</strain>
    </source>
</reference>
<dbReference type="Proteomes" id="UP000800200">
    <property type="component" value="Unassembled WGS sequence"/>
</dbReference>
<dbReference type="SUPFAM" id="SSF56672">
    <property type="entry name" value="DNA/RNA polymerases"/>
    <property type="match status" value="1"/>
</dbReference>
<dbReference type="EMBL" id="ML994611">
    <property type="protein sequence ID" value="KAF2194378.1"/>
    <property type="molecule type" value="Genomic_DNA"/>
</dbReference>